<dbReference type="HOGENOM" id="CLU_2729172_0_0_1"/>
<accession>A0A0D0BZG2</accession>
<reference evidence="1 2" key="1">
    <citation type="submission" date="2014-04" db="EMBL/GenBank/DDBJ databases">
        <title>Evolutionary Origins and Diversification of the Mycorrhizal Mutualists.</title>
        <authorList>
            <consortium name="DOE Joint Genome Institute"/>
            <consortium name="Mycorrhizal Genomics Consortium"/>
            <person name="Kohler A."/>
            <person name="Kuo A."/>
            <person name="Nagy L.G."/>
            <person name="Floudas D."/>
            <person name="Copeland A."/>
            <person name="Barry K.W."/>
            <person name="Cichocki N."/>
            <person name="Veneault-Fourrey C."/>
            <person name="LaButti K."/>
            <person name="Lindquist E.A."/>
            <person name="Lipzen A."/>
            <person name="Lundell T."/>
            <person name="Morin E."/>
            <person name="Murat C."/>
            <person name="Riley R."/>
            <person name="Ohm R."/>
            <person name="Sun H."/>
            <person name="Tunlid A."/>
            <person name="Henrissat B."/>
            <person name="Grigoriev I.V."/>
            <person name="Hibbett D.S."/>
            <person name="Martin F."/>
        </authorList>
    </citation>
    <scope>NUCLEOTIDE SEQUENCE [LARGE SCALE GENOMIC DNA]</scope>
    <source>
        <strain evidence="1 2">FD-317 M1</strain>
    </source>
</reference>
<evidence type="ECO:0000313" key="2">
    <source>
        <dbReference type="Proteomes" id="UP000053593"/>
    </source>
</evidence>
<sequence>MLDNSQEFIIHGGSFTSAGRDVNIYEERGERGLSTLYLHTSTSASYDAGTRYLPPLCHPGTRKAVLHDLNHW</sequence>
<name>A0A0D0BZG2_9AGAR</name>
<proteinExistence type="predicted"/>
<dbReference type="EMBL" id="KN834807">
    <property type="protein sequence ID" value="KIK55324.1"/>
    <property type="molecule type" value="Genomic_DNA"/>
</dbReference>
<gene>
    <name evidence="1" type="ORF">GYMLUDRAFT_119549</name>
</gene>
<organism evidence="1 2">
    <name type="scientific">Collybiopsis luxurians FD-317 M1</name>
    <dbReference type="NCBI Taxonomy" id="944289"/>
    <lineage>
        <taxon>Eukaryota</taxon>
        <taxon>Fungi</taxon>
        <taxon>Dikarya</taxon>
        <taxon>Basidiomycota</taxon>
        <taxon>Agaricomycotina</taxon>
        <taxon>Agaricomycetes</taxon>
        <taxon>Agaricomycetidae</taxon>
        <taxon>Agaricales</taxon>
        <taxon>Marasmiineae</taxon>
        <taxon>Omphalotaceae</taxon>
        <taxon>Collybiopsis</taxon>
        <taxon>Collybiopsis luxurians</taxon>
    </lineage>
</organism>
<evidence type="ECO:0000313" key="1">
    <source>
        <dbReference type="EMBL" id="KIK55324.1"/>
    </source>
</evidence>
<dbReference type="Proteomes" id="UP000053593">
    <property type="component" value="Unassembled WGS sequence"/>
</dbReference>
<feature type="non-terminal residue" evidence="1">
    <location>
        <position position="72"/>
    </location>
</feature>
<dbReference type="AlphaFoldDB" id="A0A0D0BZG2"/>
<keyword evidence="2" id="KW-1185">Reference proteome</keyword>
<protein>
    <submittedName>
        <fullName evidence="1">Unplaced genomic scaffold GYMLUscaffold_59, whole genome shotgun sequence</fullName>
    </submittedName>
</protein>
<dbReference type="OrthoDB" id="2928561at2759"/>